<dbReference type="PANTHER" id="PTHR11895">
    <property type="entry name" value="TRANSAMIDASE"/>
    <property type="match status" value="1"/>
</dbReference>
<dbReference type="Pfam" id="PF01425">
    <property type="entry name" value="Amidase"/>
    <property type="match status" value="1"/>
</dbReference>
<proteinExistence type="predicted"/>
<dbReference type="SUPFAM" id="SSF75304">
    <property type="entry name" value="Amidase signature (AS) enzymes"/>
    <property type="match status" value="1"/>
</dbReference>
<keyword evidence="3" id="KW-1185">Reference proteome</keyword>
<dbReference type="InterPro" id="IPR023631">
    <property type="entry name" value="Amidase_dom"/>
</dbReference>
<evidence type="ECO:0000313" key="3">
    <source>
        <dbReference type="Proteomes" id="UP000587002"/>
    </source>
</evidence>
<accession>A0A853AT06</accession>
<dbReference type="AlphaFoldDB" id="A0A853AT06"/>
<dbReference type="PANTHER" id="PTHR11895:SF76">
    <property type="entry name" value="INDOLEACETAMIDE HYDROLASE"/>
    <property type="match status" value="1"/>
</dbReference>
<sequence length="488" mass="53298">MSVVAPGSGLPASKIPDLVLLDAVELSWLISRREVSCVEVMETYLAHVDRFNPQVNAIVSRVDADELVEQARERDRELDRGERRGWMHGFPVAVKDLSDAAGLPTTKGSPLLADSVAEADALHVRRMREAGAIVIGKTNVPEFGLGSHTFNPVFGTTLNPYDTTRSAGGSSGGAGAALALRMLPVADGSDFMGSLRNPAAWNNVVSLRPSFGRVPSEGFLSSPSVIGPMGRTVRDVALLLSTMAGPDERSPLSLEQDPQLFAGRLEHDPAGVRIGWVGDFSGYLATEPGLLELCAESFAAFREIGCEVEPVAARLPVEQAWETFLLWRSWTVGRDHAALYADPARRAQLKPELVFEVENYHRLSVDDISRALTGRDAWYAAVAEVFDEYDFLLAPSAQVFPFDAGQRWPQQIGDRTMDTYHRWMEVVAPWTLAGHPVANLPVGCAASGLPMGVQLIGRNHGEWPLLQLAHAYERATDWTHRVLPPLLR</sequence>
<evidence type="ECO:0000313" key="2">
    <source>
        <dbReference type="EMBL" id="NYI85711.1"/>
    </source>
</evidence>
<feature type="domain" description="Amidase" evidence="1">
    <location>
        <begin position="39"/>
        <end position="462"/>
    </location>
</feature>
<dbReference type="NCBIfam" id="NF005686">
    <property type="entry name" value="PRK07486.1"/>
    <property type="match status" value="1"/>
</dbReference>
<dbReference type="EC" id="3.5.1.4" evidence="2"/>
<dbReference type="Proteomes" id="UP000587002">
    <property type="component" value="Unassembled WGS sequence"/>
</dbReference>
<dbReference type="GO" id="GO:0004040">
    <property type="term" value="F:amidase activity"/>
    <property type="evidence" value="ECO:0007669"/>
    <property type="project" value="UniProtKB-EC"/>
</dbReference>
<organism evidence="2 3">
    <name type="scientific">Saccharopolyspora hordei</name>
    <dbReference type="NCBI Taxonomy" id="1838"/>
    <lineage>
        <taxon>Bacteria</taxon>
        <taxon>Bacillati</taxon>
        <taxon>Actinomycetota</taxon>
        <taxon>Actinomycetes</taxon>
        <taxon>Pseudonocardiales</taxon>
        <taxon>Pseudonocardiaceae</taxon>
        <taxon>Saccharopolyspora</taxon>
    </lineage>
</organism>
<keyword evidence="2" id="KW-0378">Hydrolase</keyword>
<gene>
    <name evidence="2" type="ORF">HNR68_004341</name>
</gene>
<name>A0A853AT06_9PSEU</name>
<protein>
    <submittedName>
        <fullName evidence="2">Amidase</fullName>
        <ecNumber evidence="2">3.5.1.4</ecNumber>
    </submittedName>
</protein>
<reference evidence="2 3" key="1">
    <citation type="submission" date="2020-07" db="EMBL/GenBank/DDBJ databases">
        <title>Sequencing the genomes of 1000 actinobacteria strains.</title>
        <authorList>
            <person name="Klenk H.-P."/>
        </authorList>
    </citation>
    <scope>NUCLEOTIDE SEQUENCE [LARGE SCALE GENOMIC DNA]</scope>
    <source>
        <strain evidence="2 3">DSM 44065</strain>
    </source>
</reference>
<comment type="caution">
    <text evidence="2">The sequence shown here is derived from an EMBL/GenBank/DDBJ whole genome shotgun (WGS) entry which is preliminary data.</text>
</comment>
<dbReference type="InterPro" id="IPR000120">
    <property type="entry name" value="Amidase"/>
</dbReference>
<dbReference type="Gene3D" id="3.90.1300.10">
    <property type="entry name" value="Amidase signature (AS) domain"/>
    <property type="match status" value="1"/>
</dbReference>
<dbReference type="EMBL" id="JACCFJ010000001">
    <property type="protein sequence ID" value="NYI85711.1"/>
    <property type="molecule type" value="Genomic_DNA"/>
</dbReference>
<evidence type="ECO:0000259" key="1">
    <source>
        <dbReference type="Pfam" id="PF01425"/>
    </source>
</evidence>
<dbReference type="RefSeq" id="WP_343050312.1">
    <property type="nucleotide sequence ID" value="NZ_BAABFH010000001.1"/>
</dbReference>
<dbReference type="InterPro" id="IPR036928">
    <property type="entry name" value="AS_sf"/>
</dbReference>